<organism evidence="10 11">
    <name type="scientific">Comamonas guangdongensis</name>
    <dbReference type="NCBI Taxonomy" id="510515"/>
    <lineage>
        <taxon>Bacteria</taxon>
        <taxon>Pseudomonadati</taxon>
        <taxon>Pseudomonadota</taxon>
        <taxon>Betaproteobacteria</taxon>
        <taxon>Burkholderiales</taxon>
        <taxon>Comamonadaceae</taxon>
        <taxon>Comamonas</taxon>
    </lineage>
</organism>
<proteinExistence type="inferred from homology"/>
<evidence type="ECO:0000256" key="9">
    <source>
        <dbReference type="SAM" id="Phobius"/>
    </source>
</evidence>
<accession>A0ABV3ZUG9</accession>
<evidence type="ECO:0000256" key="6">
    <source>
        <dbReference type="ARBA" id="ARBA00023136"/>
    </source>
</evidence>
<evidence type="ECO:0000313" key="11">
    <source>
        <dbReference type="Proteomes" id="UP001561046"/>
    </source>
</evidence>
<feature type="transmembrane region" description="Helical" evidence="9">
    <location>
        <begin position="58"/>
        <end position="79"/>
    </location>
</feature>
<gene>
    <name evidence="10" type="ORF">AB6724_09830</name>
</gene>
<dbReference type="EMBL" id="JBFYGN010000009">
    <property type="protein sequence ID" value="MEX8193143.1"/>
    <property type="molecule type" value="Genomic_DNA"/>
</dbReference>
<keyword evidence="4 8" id="KW-0812">Transmembrane</keyword>
<comment type="similarity">
    <text evidence="7 8">Belongs to the drug/metabolite transporter (DMT) superfamily. Small multidrug resistance (SMR) (TC 2.A.7.1) family.</text>
</comment>
<dbReference type="PANTHER" id="PTHR30561:SF1">
    <property type="entry name" value="MULTIDRUG TRANSPORTER EMRE"/>
    <property type="match status" value="1"/>
</dbReference>
<dbReference type="RefSeq" id="WP_369338343.1">
    <property type="nucleotide sequence ID" value="NZ_JBFYGN010000009.1"/>
</dbReference>
<evidence type="ECO:0000256" key="5">
    <source>
        <dbReference type="ARBA" id="ARBA00022989"/>
    </source>
</evidence>
<dbReference type="Gene3D" id="1.10.3730.20">
    <property type="match status" value="1"/>
</dbReference>
<keyword evidence="2" id="KW-0813">Transport</keyword>
<dbReference type="PANTHER" id="PTHR30561">
    <property type="entry name" value="SMR FAMILY PROTON-DEPENDENT DRUG EFFLUX TRANSPORTER SUGE"/>
    <property type="match status" value="1"/>
</dbReference>
<keyword evidence="11" id="KW-1185">Reference proteome</keyword>
<keyword evidence="5 9" id="KW-1133">Transmembrane helix</keyword>
<comment type="caution">
    <text evidence="10">The sequence shown here is derived from an EMBL/GenBank/DDBJ whole genome shotgun (WGS) entry which is preliminary data.</text>
</comment>
<dbReference type="InterPro" id="IPR045324">
    <property type="entry name" value="Small_multidrug_res"/>
</dbReference>
<dbReference type="InterPro" id="IPR037185">
    <property type="entry name" value="EmrE-like"/>
</dbReference>
<protein>
    <submittedName>
        <fullName evidence="10">SMR family transporter</fullName>
    </submittedName>
</protein>
<comment type="subcellular location">
    <subcellularLocation>
        <location evidence="1 8">Cell membrane</location>
        <topology evidence="1 8">Multi-pass membrane protein</topology>
    </subcellularLocation>
</comment>
<sequence>MTNFVYLGLAIVAEVIATSFLAKAAGFTRLAPTAIAIAGYTVAFYFLSLTLRTIPTGVAYAIWSGVGIVLVSAVAYFWQGQKLDWAAVIGMGLIIAGVLVINLFSKTAGH</sequence>
<evidence type="ECO:0000256" key="4">
    <source>
        <dbReference type="ARBA" id="ARBA00022692"/>
    </source>
</evidence>
<evidence type="ECO:0000313" key="10">
    <source>
        <dbReference type="EMBL" id="MEX8193143.1"/>
    </source>
</evidence>
<name>A0ABV3ZUG9_9BURK</name>
<dbReference type="Pfam" id="PF00893">
    <property type="entry name" value="Multi_Drug_Res"/>
    <property type="match status" value="1"/>
</dbReference>
<reference evidence="10 11" key="1">
    <citation type="journal article" date="2013" name="Int. J. Syst. Evol. Microbiol.">
        <title>Comamonas guangdongensis sp. nov., isolated from subterranean forest sediment, and emended description of the genus Comamonas.</title>
        <authorList>
            <person name="Zhang J."/>
            <person name="Wang Y."/>
            <person name="Zhou S."/>
            <person name="Wu C."/>
            <person name="He J."/>
            <person name="Li F."/>
        </authorList>
    </citation>
    <scope>NUCLEOTIDE SEQUENCE [LARGE SCALE GENOMIC DNA]</scope>
    <source>
        <strain evidence="10 11">CCTCC AB2011133</strain>
    </source>
</reference>
<evidence type="ECO:0000256" key="3">
    <source>
        <dbReference type="ARBA" id="ARBA00022475"/>
    </source>
</evidence>
<feature type="transmembrane region" description="Helical" evidence="9">
    <location>
        <begin position="85"/>
        <end position="104"/>
    </location>
</feature>
<evidence type="ECO:0000256" key="7">
    <source>
        <dbReference type="ARBA" id="ARBA00038032"/>
    </source>
</evidence>
<feature type="transmembrane region" description="Helical" evidence="9">
    <location>
        <begin position="34"/>
        <end position="51"/>
    </location>
</feature>
<dbReference type="InterPro" id="IPR000390">
    <property type="entry name" value="Small_drug/metabolite_transptr"/>
</dbReference>
<dbReference type="Proteomes" id="UP001561046">
    <property type="component" value="Unassembled WGS sequence"/>
</dbReference>
<keyword evidence="6 9" id="KW-0472">Membrane</keyword>
<evidence type="ECO:0000256" key="2">
    <source>
        <dbReference type="ARBA" id="ARBA00022448"/>
    </source>
</evidence>
<evidence type="ECO:0000256" key="8">
    <source>
        <dbReference type="RuleBase" id="RU003942"/>
    </source>
</evidence>
<dbReference type="SUPFAM" id="SSF103481">
    <property type="entry name" value="Multidrug resistance efflux transporter EmrE"/>
    <property type="match status" value="1"/>
</dbReference>
<evidence type="ECO:0000256" key="1">
    <source>
        <dbReference type="ARBA" id="ARBA00004651"/>
    </source>
</evidence>
<keyword evidence="3" id="KW-1003">Cell membrane</keyword>